<feature type="transmembrane region" description="Helical" evidence="1">
    <location>
        <begin position="26"/>
        <end position="48"/>
    </location>
</feature>
<accession>A0A947DIY1</accession>
<comment type="function">
    <text evidence="1">Involved in the import of queuosine (Q) precursors, required for Q precursor salvage.</text>
</comment>
<dbReference type="GO" id="GO:0022857">
    <property type="term" value="F:transmembrane transporter activity"/>
    <property type="evidence" value="ECO:0007669"/>
    <property type="project" value="UniProtKB-UniRule"/>
</dbReference>
<keyword evidence="1" id="KW-1133">Transmembrane helix</keyword>
<keyword evidence="1" id="KW-1003">Cell membrane</keyword>
<reference evidence="2" key="2">
    <citation type="journal article" date="2021" name="Mar. Drugs">
        <title>Genome Reduction and Secondary Metabolism of the Marine Sponge-Associated Cyanobacterium Leptothoe.</title>
        <authorList>
            <person name="Konstantinou D."/>
            <person name="Popin R.V."/>
            <person name="Fewer D.P."/>
            <person name="Sivonen K."/>
            <person name="Gkelis S."/>
        </authorList>
    </citation>
    <scope>NUCLEOTIDE SEQUENCE</scope>
    <source>
        <strain evidence="2">TAU-MAC 1115</strain>
    </source>
</reference>
<feature type="transmembrane region" description="Helical" evidence="1">
    <location>
        <begin position="60"/>
        <end position="81"/>
    </location>
</feature>
<dbReference type="RefSeq" id="WP_215610988.1">
    <property type="nucleotide sequence ID" value="NZ_JADOES010000066.1"/>
</dbReference>
<feature type="transmembrane region" description="Helical" evidence="1">
    <location>
        <begin position="188"/>
        <end position="211"/>
    </location>
</feature>
<feature type="transmembrane region" description="Helical" evidence="1">
    <location>
        <begin position="217"/>
        <end position="238"/>
    </location>
</feature>
<comment type="subcellular location">
    <subcellularLocation>
        <location evidence="1">Cell membrane</location>
        <topology evidence="1">Multi-pass membrane protein</topology>
    </subcellularLocation>
</comment>
<gene>
    <name evidence="2" type="ORF">IXB50_21135</name>
</gene>
<keyword evidence="3" id="KW-1185">Reference proteome</keyword>
<keyword evidence="1" id="KW-0472">Membrane</keyword>
<dbReference type="AlphaFoldDB" id="A0A947DIY1"/>
<dbReference type="PANTHER" id="PTHR34300:SF2">
    <property type="entry name" value="QUEUOSINE PRECURSOR TRANSPORTER-RELATED"/>
    <property type="match status" value="1"/>
</dbReference>
<reference evidence="2" key="1">
    <citation type="submission" date="2020-11" db="EMBL/GenBank/DDBJ databases">
        <authorList>
            <person name="Konstantinou D."/>
            <person name="Gkelis S."/>
            <person name="Popin R."/>
            <person name="Fewer D."/>
            <person name="Sivonen K."/>
        </authorList>
    </citation>
    <scope>NUCLEOTIDE SEQUENCE</scope>
    <source>
        <strain evidence="2">TAU-MAC 1115</strain>
    </source>
</reference>
<dbReference type="PANTHER" id="PTHR34300">
    <property type="entry name" value="QUEUOSINE PRECURSOR TRANSPORTER-RELATED"/>
    <property type="match status" value="1"/>
</dbReference>
<keyword evidence="1" id="KW-0812">Transmembrane</keyword>
<dbReference type="GO" id="GO:0005886">
    <property type="term" value="C:plasma membrane"/>
    <property type="evidence" value="ECO:0007669"/>
    <property type="project" value="UniProtKB-SubCell"/>
</dbReference>
<organism evidence="2 3">
    <name type="scientific">Leptothoe spongobia TAU-MAC 1115</name>
    <dbReference type="NCBI Taxonomy" id="1967444"/>
    <lineage>
        <taxon>Bacteria</taxon>
        <taxon>Bacillati</taxon>
        <taxon>Cyanobacteriota</taxon>
        <taxon>Cyanophyceae</taxon>
        <taxon>Nodosilineales</taxon>
        <taxon>Cymatolegaceae</taxon>
        <taxon>Leptothoe</taxon>
        <taxon>Leptothoe spongobia</taxon>
    </lineage>
</organism>
<evidence type="ECO:0000256" key="1">
    <source>
        <dbReference type="HAMAP-Rule" id="MF_02088"/>
    </source>
</evidence>
<feature type="transmembrane region" description="Helical" evidence="1">
    <location>
        <begin position="144"/>
        <end position="167"/>
    </location>
</feature>
<dbReference type="EMBL" id="JADOES010000066">
    <property type="protein sequence ID" value="MBT9317926.1"/>
    <property type="molecule type" value="Genomic_DNA"/>
</dbReference>
<comment type="similarity">
    <text evidence="1">Belongs to the vitamin uptake transporter (VUT/ECF) (TC 2.A.88) family. Q precursor transporter subfamily.</text>
</comment>
<proteinExistence type="inferred from homology"/>
<keyword evidence="1" id="KW-0813">Transport</keyword>
<dbReference type="InterPro" id="IPR003744">
    <property type="entry name" value="YhhQ"/>
</dbReference>
<dbReference type="NCBIfam" id="TIGR00697">
    <property type="entry name" value="queuosine precursor transporter"/>
    <property type="match status" value="1"/>
</dbReference>
<protein>
    <recommendedName>
        <fullName evidence="1">Probable queuosine precursor transporter</fullName>
        <shortName evidence="1">Q precursor transporter</shortName>
    </recommendedName>
</protein>
<evidence type="ECO:0000313" key="2">
    <source>
        <dbReference type="EMBL" id="MBT9317926.1"/>
    </source>
</evidence>
<feature type="transmembrane region" description="Helical" evidence="1">
    <location>
        <begin position="93"/>
        <end position="114"/>
    </location>
</feature>
<comment type="caution">
    <text evidence="2">The sequence shown here is derived from an EMBL/GenBank/DDBJ whole genome shotgun (WGS) entry which is preliminary data.</text>
</comment>
<evidence type="ECO:0000313" key="3">
    <source>
        <dbReference type="Proteomes" id="UP000717364"/>
    </source>
</evidence>
<dbReference type="HAMAP" id="MF_02088">
    <property type="entry name" value="Q_prec_transport"/>
    <property type="match status" value="1"/>
</dbReference>
<dbReference type="Proteomes" id="UP000717364">
    <property type="component" value="Unassembled WGS sequence"/>
</dbReference>
<sequence length="274" mass="30410">MIASVKDSPPDVVSNSVPEYIQERRAVVFLVLAGLFLGTLGMLNILGISRFVNIFTWHDFAVTVAVGVLPYPLTFLCTDLISELYGRTRANQVVWVGLLLNLWVVFIVWLGGILPGFEAINPTTGELVRDAAGRVPVFFEIRNLTFGAVTASMIAYLTAQFVDVQLFHFWKELTQGKYLWLRNNGSTLLSQLVDTSAVVLITHFLAGVLPIDPARGLWPQLLLFIGYGYAFKLVAALLDTGPFYVSVYWLSKYLQLEAPAFEPSSSVSTPTERQ</sequence>
<dbReference type="Pfam" id="PF02592">
    <property type="entry name" value="Vut_1"/>
    <property type="match status" value="1"/>
</dbReference>
<name>A0A947DIY1_9CYAN</name>